<sequence>MKSTNENKFDIAKFTQENETAKGGFSKALGGTNAGFANAGTNLGNCPVTNSGNCVAGCGGTTQPTHPTLPTTSL</sequence>
<organism evidence="1 2">
    <name type="scientific">Chryseobacterium herbae</name>
    <dbReference type="NCBI Taxonomy" id="2976476"/>
    <lineage>
        <taxon>Bacteria</taxon>
        <taxon>Pseudomonadati</taxon>
        <taxon>Bacteroidota</taxon>
        <taxon>Flavobacteriia</taxon>
        <taxon>Flavobacteriales</taxon>
        <taxon>Weeksellaceae</taxon>
        <taxon>Chryseobacterium group</taxon>
        <taxon>Chryseobacterium</taxon>
    </lineage>
</organism>
<evidence type="ECO:0000313" key="2">
    <source>
        <dbReference type="Proteomes" id="UP001525566"/>
    </source>
</evidence>
<dbReference type="Proteomes" id="UP001525566">
    <property type="component" value="Unassembled WGS sequence"/>
</dbReference>
<proteinExistence type="predicted"/>
<protein>
    <recommendedName>
        <fullName evidence="3">Natural product</fullName>
    </recommendedName>
</protein>
<accession>A0ABT2IZ15</accession>
<evidence type="ECO:0000313" key="1">
    <source>
        <dbReference type="EMBL" id="MCT2563741.1"/>
    </source>
</evidence>
<dbReference type="EMBL" id="JAOAMU010000006">
    <property type="protein sequence ID" value="MCT2563741.1"/>
    <property type="molecule type" value="Genomic_DNA"/>
</dbReference>
<keyword evidence="2" id="KW-1185">Reference proteome</keyword>
<evidence type="ECO:0008006" key="3">
    <source>
        <dbReference type="Google" id="ProtNLM"/>
    </source>
</evidence>
<name>A0ABT2IZ15_9FLAO</name>
<comment type="caution">
    <text evidence="1">The sequence shown here is derived from an EMBL/GenBank/DDBJ whole genome shotgun (WGS) entry which is preliminary data.</text>
</comment>
<gene>
    <name evidence="1" type="ORF">N0B48_17775</name>
</gene>
<dbReference type="RefSeq" id="WP_259840299.1">
    <property type="nucleotide sequence ID" value="NZ_JAOAMU010000006.1"/>
</dbReference>
<reference evidence="1 2" key="1">
    <citation type="submission" date="2022-09" db="EMBL/GenBank/DDBJ databases">
        <title>Chryseobacterium oleae sp.nov., isolated from the inter-root soil of Pyrola calliantha H. Andr. in Tibet.</title>
        <authorList>
            <person name="Li Z."/>
        </authorList>
    </citation>
    <scope>NUCLEOTIDE SEQUENCE [LARGE SCALE GENOMIC DNA]</scope>
    <source>
        <strain evidence="2">pc1-10</strain>
    </source>
</reference>